<evidence type="ECO:0008006" key="2">
    <source>
        <dbReference type="Google" id="ProtNLM"/>
    </source>
</evidence>
<dbReference type="Pfam" id="PF13692">
    <property type="entry name" value="Glyco_trans_1_4"/>
    <property type="match status" value="1"/>
</dbReference>
<name>A0A0F9A498_9ZZZZ</name>
<dbReference type="Gene3D" id="3.40.50.2000">
    <property type="entry name" value="Glycogen Phosphorylase B"/>
    <property type="match status" value="1"/>
</dbReference>
<feature type="non-terminal residue" evidence="1">
    <location>
        <position position="287"/>
    </location>
</feature>
<gene>
    <name evidence="1" type="ORF">LCGC14_2616510</name>
</gene>
<dbReference type="AlphaFoldDB" id="A0A0F9A498"/>
<dbReference type="SUPFAM" id="SSF53756">
    <property type="entry name" value="UDP-Glycosyltransferase/glycogen phosphorylase"/>
    <property type="match status" value="1"/>
</dbReference>
<organism evidence="1">
    <name type="scientific">marine sediment metagenome</name>
    <dbReference type="NCBI Taxonomy" id="412755"/>
    <lineage>
        <taxon>unclassified sequences</taxon>
        <taxon>metagenomes</taxon>
        <taxon>ecological metagenomes</taxon>
    </lineage>
</organism>
<evidence type="ECO:0000313" key="1">
    <source>
        <dbReference type="EMBL" id="KKL04394.1"/>
    </source>
</evidence>
<dbReference type="EMBL" id="LAZR01044541">
    <property type="protein sequence ID" value="KKL04394.1"/>
    <property type="molecule type" value="Genomic_DNA"/>
</dbReference>
<accession>A0A0F9A498</accession>
<protein>
    <recommendedName>
        <fullName evidence="2">Glycosyl transferase family 1 domain-containing protein</fullName>
    </recommendedName>
</protein>
<proteinExistence type="predicted"/>
<comment type="caution">
    <text evidence="1">The sequence shown here is derived from an EMBL/GenBank/DDBJ whole genome shotgun (WGS) entry which is preliminary data.</text>
</comment>
<reference evidence="1" key="1">
    <citation type="journal article" date="2015" name="Nature">
        <title>Complex archaea that bridge the gap between prokaryotes and eukaryotes.</title>
        <authorList>
            <person name="Spang A."/>
            <person name="Saw J.H."/>
            <person name="Jorgensen S.L."/>
            <person name="Zaremba-Niedzwiedzka K."/>
            <person name="Martijn J."/>
            <person name="Lind A.E."/>
            <person name="van Eijk R."/>
            <person name="Schleper C."/>
            <person name="Guy L."/>
            <person name="Ettema T.J."/>
        </authorList>
    </citation>
    <scope>NUCLEOTIDE SEQUENCE</scope>
</reference>
<sequence>MKLLFLRGSVPTDRDPKQIMYDNLEDCCDMWTQLAYRMLETSDYGEIWYWGGKRNHKFADNYTERWISNFKQTKHDFKPDVIICRGGFPQFDQVMERNLGALKIYYGAGKRFFPVSNFKNYDIILVDSLSQQKVVHSKFKCKCEVFVKPAADNIFYPVSSEKKYDVVFAPNMYSPRKRCEFFLSSVPESVKVVVAGKVGKSMIRRKNLDYIGWVTRSNMRGVYAQSKITVCPSSGGDSCPRIIPESLACDIPVLVSNDVNLWEDKYINAQTGKIASVERFFEELEGI</sequence>